<protein>
    <submittedName>
        <fullName evidence="1">Uncharacterized protein</fullName>
    </submittedName>
</protein>
<dbReference type="EMBL" id="VSSQ01000108">
    <property type="protein sequence ID" value="MPL77610.1"/>
    <property type="molecule type" value="Genomic_DNA"/>
</dbReference>
<comment type="caution">
    <text evidence="1">The sequence shown here is derived from an EMBL/GenBank/DDBJ whole genome shotgun (WGS) entry which is preliminary data.</text>
</comment>
<sequence>MQDMIARLHESGQSQRAFALGQGIKLSKLRYWIRKQKASSDELPDFIQIGGHTGQSFGLRFPNGVELTLPQHTPVNILQTLVHLF</sequence>
<gene>
    <name evidence="1" type="ORF">SDC9_23467</name>
</gene>
<accession>A0A644UFF2</accession>
<dbReference type="NCBIfam" id="NF047593">
    <property type="entry name" value="IS66_ISAeme5_TnpA"/>
    <property type="match status" value="1"/>
</dbReference>
<organism evidence="1">
    <name type="scientific">bioreactor metagenome</name>
    <dbReference type="NCBI Taxonomy" id="1076179"/>
    <lineage>
        <taxon>unclassified sequences</taxon>
        <taxon>metagenomes</taxon>
        <taxon>ecological metagenomes</taxon>
    </lineage>
</organism>
<proteinExistence type="predicted"/>
<evidence type="ECO:0000313" key="1">
    <source>
        <dbReference type="EMBL" id="MPL77610.1"/>
    </source>
</evidence>
<reference evidence="1" key="1">
    <citation type="submission" date="2019-08" db="EMBL/GenBank/DDBJ databases">
        <authorList>
            <person name="Kucharzyk K."/>
            <person name="Murdoch R.W."/>
            <person name="Higgins S."/>
            <person name="Loffler F."/>
        </authorList>
    </citation>
    <scope>NUCLEOTIDE SEQUENCE</scope>
</reference>
<name>A0A644UFF2_9ZZZZ</name>
<dbReference type="AlphaFoldDB" id="A0A644UFF2"/>